<evidence type="ECO:0000256" key="13">
    <source>
        <dbReference type="SAM" id="MobiDB-lite"/>
    </source>
</evidence>
<organism evidence="17 18">
    <name type="scientific">Spongiibacter pelagi</name>
    <dbReference type="NCBI Taxonomy" id="2760804"/>
    <lineage>
        <taxon>Bacteria</taxon>
        <taxon>Pseudomonadati</taxon>
        <taxon>Pseudomonadota</taxon>
        <taxon>Gammaproteobacteria</taxon>
        <taxon>Cellvibrionales</taxon>
        <taxon>Spongiibacteraceae</taxon>
        <taxon>Spongiibacter</taxon>
    </lineage>
</organism>
<dbReference type="SMART" id="SM01231">
    <property type="entry name" value="H-kinase_dim"/>
    <property type="match status" value="1"/>
</dbReference>
<evidence type="ECO:0000256" key="6">
    <source>
        <dbReference type="ARBA" id="ARBA00022679"/>
    </source>
</evidence>
<comment type="function">
    <text evidence="11">Involved in the transmission of sensory signals from the chemoreceptors to the flagellar motors. CheA is autophosphorylated; it can transfer its phosphate group to either CheB or CheY.</text>
</comment>
<evidence type="ECO:0000256" key="12">
    <source>
        <dbReference type="PROSITE-ProRule" id="PRU00110"/>
    </source>
</evidence>
<dbReference type="CDD" id="cd16916">
    <property type="entry name" value="HATPase_CheA-like"/>
    <property type="match status" value="1"/>
</dbReference>
<feature type="domain" description="HPt" evidence="16">
    <location>
        <begin position="1"/>
        <end position="104"/>
    </location>
</feature>
<dbReference type="InterPro" id="IPR004358">
    <property type="entry name" value="Sig_transdc_His_kin-like_C"/>
</dbReference>
<evidence type="ECO:0000256" key="10">
    <source>
        <dbReference type="ARBA" id="ARBA00023012"/>
    </source>
</evidence>
<dbReference type="EC" id="2.7.13.3" evidence="2"/>
<evidence type="ECO:0000256" key="4">
    <source>
        <dbReference type="ARBA" id="ARBA00022500"/>
    </source>
</evidence>
<evidence type="ECO:0000256" key="11">
    <source>
        <dbReference type="ARBA" id="ARBA00035100"/>
    </source>
</evidence>
<keyword evidence="8" id="KW-0418">Kinase</keyword>
<dbReference type="PROSITE" id="PS50109">
    <property type="entry name" value="HIS_KIN"/>
    <property type="match status" value="1"/>
</dbReference>
<dbReference type="SUPFAM" id="SSF50341">
    <property type="entry name" value="CheW-like"/>
    <property type="match status" value="1"/>
</dbReference>
<dbReference type="Pfam" id="PF02895">
    <property type="entry name" value="H-kinase_dim"/>
    <property type="match status" value="1"/>
</dbReference>
<evidence type="ECO:0000259" key="16">
    <source>
        <dbReference type="PROSITE" id="PS50894"/>
    </source>
</evidence>
<evidence type="ECO:0000256" key="9">
    <source>
        <dbReference type="ARBA" id="ARBA00022840"/>
    </source>
</evidence>
<keyword evidence="7" id="KW-0547">Nucleotide-binding</keyword>
<keyword evidence="10" id="KW-0902">Two-component regulatory system</keyword>
<dbReference type="GO" id="GO:0006935">
    <property type="term" value="P:chemotaxis"/>
    <property type="evidence" value="ECO:0007669"/>
    <property type="project" value="UniProtKB-KW"/>
</dbReference>
<comment type="caution">
    <text evidence="17">The sequence shown here is derived from an EMBL/GenBank/DDBJ whole genome shotgun (WGS) entry which is preliminary data.</text>
</comment>
<keyword evidence="4" id="KW-0145">Chemotaxis</keyword>
<keyword evidence="5 12" id="KW-0597">Phosphoprotein</keyword>
<reference evidence="17" key="1">
    <citation type="submission" date="2020-09" db="EMBL/GenBank/DDBJ databases">
        <authorList>
            <person name="Yoon J.-W."/>
        </authorList>
    </citation>
    <scope>NUCLEOTIDE SEQUENCE</scope>
    <source>
        <strain evidence="17">KMU-158</strain>
    </source>
</reference>
<dbReference type="InterPro" id="IPR005467">
    <property type="entry name" value="His_kinase_dom"/>
</dbReference>
<evidence type="ECO:0000259" key="14">
    <source>
        <dbReference type="PROSITE" id="PS50109"/>
    </source>
</evidence>
<evidence type="ECO:0000313" key="17">
    <source>
        <dbReference type="EMBL" id="MBD2858126.1"/>
    </source>
</evidence>
<evidence type="ECO:0000256" key="7">
    <source>
        <dbReference type="ARBA" id="ARBA00022741"/>
    </source>
</evidence>
<dbReference type="PROSITE" id="PS50851">
    <property type="entry name" value="CHEW"/>
    <property type="match status" value="1"/>
</dbReference>
<dbReference type="InterPro" id="IPR003594">
    <property type="entry name" value="HATPase_dom"/>
</dbReference>
<dbReference type="Pfam" id="PF02518">
    <property type="entry name" value="HATPase_c"/>
    <property type="match status" value="1"/>
</dbReference>
<dbReference type="CDD" id="cd00731">
    <property type="entry name" value="CheA_reg"/>
    <property type="match status" value="1"/>
</dbReference>
<feature type="region of interest" description="Disordered" evidence="13">
    <location>
        <begin position="236"/>
        <end position="286"/>
    </location>
</feature>
<protein>
    <recommendedName>
        <fullName evidence="3">Chemotaxis protein CheA</fullName>
        <ecNumber evidence="2">2.7.13.3</ecNumber>
    </recommendedName>
</protein>
<dbReference type="GO" id="GO:0005737">
    <property type="term" value="C:cytoplasm"/>
    <property type="evidence" value="ECO:0007669"/>
    <property type="project" value="InterPro"/>
</dbReference>
<evidence type="ECO:0000256" key="5">
    <source>
        <dbReference type="ARBA" id="ARBA00022553"/>
    </source>
</evidence>
<gene>
    <name evidence="17" type="ORF">IB286_03830</name>
</gene>
<dbReference type="FunFam" id="2.30.30.40:FF:000048">
    <property type="entry name" value="Chemotaxis protein CheA, putative"/>
    <property type="match status" value="1"/>
</dbReference>
<dbReference type="SUPFAM" id="SSF47226">
    <property type="entry name" value="Histidine-containing phosphotransfer domain, HPT domain"/>
    <property type="match status" value="1"/>
</dbReference>
<dbReference type="CDD" id="cd00088">
    <property type="entry name" value="HPT"/>
    <property type="match status" value="1"/>
</dbReference>
<dbReference type="Gene3D" id="3.30.565.10">
    <property type="entry name" value="Histidine kinase-like ATPase, C-terminal domain"/>
    <property type="match status" value="1"/>
</dbReference>
<dbReference type="GO" id="GO:0000155">
    <property type="term" value="F:phosphorelay sensor kinase activity"/>
    <property type="evidence" value="ECO:0007669"/>
    <property type="project" value="InterPro"/>
</dbReference>
<keyword evidence="6" id="KW-0808">Transferase</keyword>
<dbReference type="InterPro" id="IPR008207">
    <property type="entry name" value="Sig_transdc_His_kin_Hpt_dom"/>
</dbReference>
<dbReference type="PANTHER" id="PTHR43395">
    <property type="entry name" value="SENSOR HISTIDINE KINASE CHEA"/>
    <property type="match status" value="1"/>
</dbReference>
<evidence type="ECO:0000259" key="15">
    <source>
        <dbReference type="PROSITE" id="PS50851"/>
    </source>
</evidence>
<evidence type="ECO:0000256" key="8">
    <source>
        <dbReference type="ARBA" id="ARBA00022777"/>
    </source>
</evidence>
<sequence length="688" mass="74224">MDMQEIHAVFFEESAEGLDAMEAGLLGLSPGRDNDPEIINTIFRAAHSIKGGAATFGFLAISNFTHGVETLLDQVRSNERVVTDELIEVWLASVDAIRDMLACLQDNADIDPMAVADLQKQIDELLQGDSAKPEDDDVEEESEAATAGLWRIHFAPHEEVLKTGNEPSRIFRELKELGELTVVATLSSAVEFDALDPEHCHTAWDLELRGEVTQAAIEEAFDWVSGQCELTIEQVGGHSATPSAPSAAMPAAASAQMPAETKSEAKSAAPAAAKPASNGNSNKDSGSIRVSIDKIDSLLNLVGELVITQSMLARFGDGEGGANTQGLRDGLMVLERHTRELQESAMQIRMLPIGASFSRFKRLVRDISSKLGKKVELKLSGENTELDKTVLEKMSDPLVHLVRNSLDHGIEMPDVRKAAGKPETGTLHLSAYHEGGNIVIQVEDDGAGLNKERILAKAVERGLISASDQLTDDQIHNLIFQAGFSTADQVSDLSGRGVGMDVVRRNITDLGGRIDVQSKPGKGSTLKIRLPLTLAILDGQLVAVGNDVYIFSLLSIVETVLVFPSEVSGLVGKGSVYRLRDEYIPVIRLSDAFRLNNKLQPKTYLEREGELLVVVESDGKKMGLFVDELLDQQQVVIKSLEENYMPVQGLAGATILGDGNVALIIDVPSLVHNMDFNSGGNAEKSDAA</sequence>
<dbReference type="InterPro" id="IPR004105">
    <property type="entry name" value="CheA-like_dim"/>
</dbReference>
<dbReference type="GO" id="GO:0005524">
    <property type="term" value="F:ATP binding"/>
    <property type="evidence" value="ECO:0007669"/>
    <property type="project" value="UniProtKB-KW"/>
</dbReference>
<dbReference type="PRINTS" id="PR00344">
    <property type="entry name" value="BCTRLSENSOR"/>
</dbReference>
<dbReference type="SMART" id="SM00073">
    <property type="entry name" value="HPT"/>
    <property type="match status" value="1"/>
</dbReference>
<dbReference type="InterPro" id="IPR036097">
    <property type="entry name" value="HisK_dim/P_sf"/>
</dbReference>
<feature type="domain" description="Histidine kinase" evidence="14">
    <location>
        <begin position="327"/>
        <end position="534"/>
    </location>
</feature>
<evidence type="ECO:0000256" key="2">
    <source>
        <dbReference type="ARBA" id="ARBA00012438"/>
    </source>
</evidence>
<dbReference type="Gene3D" id="1.20.120.160">
    <property type="entry name" value="HPT domain"/>
    <property type="match status" value="1"/>
</dbReference>
<dbReference type="Proteomes" id="UP000610558">
    <property type="component" value="Unassembled WGS sequence"/>
</dbReference>
<evidence type="ECO:0000256" key="1">
    <source>
        <dbReference type="ARBA" id="ARBA00000085"/>
    </source>
</evidence>
<comment type="catalytic activity">
    <reaction evidence="1">
        <text>ATP + protein L-histidine = ADP + protein N-phospho-L-histidine.</text>
        <dbReference type="EC" id="2.7.13.3"/>
    </reaction>
</comment>
<proteinExistence type="predicted"/>
<dbReference type="InterPro" id="IPR036061">
    <property type="entry name" value="CheW-like_dom_sf"/>
</dbReference>
<dbReference type="EMBL" id="JACXLD010000001">
    <property type="protein sequence ID" value="MBD2858126.1"/>
    <property type="molecule type" value="Genomic_DNA"/>
</dbReference>
<dbReference type="PROSITE" id="PS50894">
    <property type="entry name" value="HPT"/>
    <property type="match status" value="1"/>
</dbReference>
<dbReference type="SMART" id="SM00260">
    <property type="entry name" value="CheW"/>
    <property type="match status" value="1"/>
</dbReference>
<feature type="domain" description="CheW-like" evidence="15">
    <location>
        <begin position="536"/>
        <end position="676"/>
    </location>
</feature>
<dbReference type="InterPro" id="IPR037006">
    <property type="entry name" value="CheA-like_homodim_sf"/>
</dbReference>
<name>A0A927C1L0_9GAMM</name>
<dbReference type="FunFam" id="3.30.565.10:FF:000016">
    <property type="entry name" value="Chemotaxis protein CheA, putative"/>
    <property type="match status" value="1"/>
</dbReference>
<accession>A0A927C1L0</accession>
<dbReference type="InterPro" id="IPR051315">
    <property type="entry name" value="Bact_Chemotaxis_CheA"/>
</dbReference>
<dbReference type="InterPro" id="IPR036890">
    <property type="entry name" value="HATPase_C_sf"/>
</dbReference>
<dbReference type="Pfam" id="PF01584">
    <property type="entry name" value="CheW"/>
    <property type="match status" value="1"/>
</dbReference>
<dbReference type="SUPFAM" id="SSF55874">
    <property type="entry name" value="ATPase domain of HSP90 chaperone/DNA topoisomerase II/histidine kinase"/>
    <property type="match status" value="1"/>
</dbReference>
<dbReference type="InterPro" id="IPR002545">
    <property type="entry name" value="CheW-lke_dom"/>
</dbReference>
<evidence type="ECO:0000313" key="18">
    <source>
        <dbReference type="Proteomes" id="UP000610558"/>
    </source>
</evidence>
<feature type="modified residue" description="Phosphohistidine" evidence="12">
    <location>
        <position position="47"/>
    </location>
</feature>
<dbReference type="InterPro" id="IPR036641">
    <property type="entry name" value="HPT_dom_sf"/>
</dbReference>
<keyword evidence="18" id="KW-1185">Reference proteome</keyword>
<feature type="compositionally biased region" description="Low complexity" evidence="13">
    <location>
        <begin position="239"/>
        <end position="277"/>
    </location>
</feature>
<dbReference type="Gene3D" id="2.30.30.40">
    <property type="entry name" value="SH3 Domains"/>
    <property type="match status" value="1"/>
</dbReference>
<keyword evidence="9" id="KW-0067">ATP-binding</keyword>
<dbReference type="SMART" id="SM00387">
    <property type="entry name" value="HATPase_c"/>
    <property type="match status" value="1"/>
</dbReference>
<dbReference type="SUPFAM" id="SSF47384">
    <property type="entry name" value="Homodimeric domain of signal transducing histidine kinase"/>
    <property type="match status" value="1"/>
</dbReference>
<dbReference type="Pfam" id="PF01627">
    <property type="entry name" value="Hpt"/>
    <property type="match status" value="1"/>
</dbReference>
<dbReference type="AlphaFoldDB" id="A0A927C1L0"/>
<evidence type="ECO:0000256" key="3">
    <source>
        <dbReference type="ARBA" id="ARBA00021495"/>
    </source>
</evidence>
<dbReference type="PANTHER" id="PTHR43395:SF10">
    <property type="entry name" value="CHEMOTAXIS PROTEIN CHEA"/>
    <property type="match status" value="1"/>
</dbReference>
<dbReference type="Gene3D" id="1.10.287.560">
    <property type="entry name" value="Histidine kinase CheA-like, homodimeric domain"/>
    <property type="match status" value="1"/>
</dbReference>